<organism evidence="10 11">
    <name type="scientific">Rotaria magnacalcarata</name>
    <dbReference type="NCBI Taxonomy" id="392030"/>
    <lineage>
        <taxon>Eukaryota</taxon>
        <taxon>Metazoa</taxon>
        <taxon>Spiralia</taxon>
        <taxon>Gnathifera</taxon>
        <taxon>Rotifera</taxon>
        <taxon>Eurotatoria</taxon>
        <taxon>Bdelloidea</taxon>
        <taxon>Philodinida</taxon>
        <taxon>Philodinidae</taxon>
        <taxon>Rotaria</taxon>
    </lineage>
</organism>
<evidence type="ECO:0000256" key="5">
    <source>
        <dbReference type="ARBA" id="ARBA00022840"/>
    </source>
</evidence>
<dbReference type="PANTHER" id="PTHR10169">
    <property type="entry name" value="DNA TOPOISOMERASE/GYRASE"/>
    <property type="match status" value="1"/>
</dbReference>
<protein>
    <recommendedName>
        <fullName evidence="3">DNA topoisomerase (ATP-hydrolyzing)</fullName>
        <ecNumber evidence="3">5.6.2.2</ecNumber>
    </recommendedName>
</protein>
<evidence type="ECO:0000313" key="11">
    <source>
        <dbReference type="Proteomes" id="UP000663824"/>
    </source>
</evidence>
<keyword evidence="8" id="KW-0413">Isomerase</keyword>
<comment type="caution">
    <text evidence="10">The sequence shown here is derived from an EMBL/GenBank/DDBJ whole genome shotgun (WGS) entry which is preliminary data.</text>
</comment>
<evidence type="ECO:0000256" key="6">
    <source>
        <dbReference type="ARBA" id="ARBA00023029"/>
    </source>
</evidence>
<dbReference type="InterPro" id="IPR031660">
    <property type="entry name" value="TOPRIM_C"/>
</dbReference>
<evidence type="ECO:0000259" key="9">
    <source>
        <dbReference type="Pfam" id="PF16898"/>
    </source>
</evidence>
<evidence type="ECO:0000256" key="8">
    <source>
        <dbReference type="ARBA" id="ARBA00023235"/>
    </source>
</evidence>
<comment type="cofactor">
    <cofactor evidence="2">
        <name>Mg(2+)</name>
        <dbReference type="ChEBI" id="CHEBI:18420"/>
    </cofactor>
</comment>
<dbReference type="GO" id="GO:0005524">
    <property type="term" value="F:ATP binding"/>
    <property type="evidence" value="ECO:0007669"/>
    <property type="project" value="UniProtKB-KW"/>
</dbReference>
<evidence type="ECO:0000256" key="2">
    <source>
        <dbReference type="ARBA" id="ARBA00001946"/>
    </source>
</evidence>
<dbReference type="EC" id="5.6.2.2" evidence="3"/>
<proteinExistence type="predicted"/>
<evidence type="ECO:0000256" key="1">
    <source>
        <dbReference type="ARBA" id="ARBA00000185"/>
    </source>
</evidence>
<evidence type="ECO:0000256" key="3">
    <source>
        <dbReference type="ARBA" id="ARBA00012895"/>
    </source>
</evidence>
<feature type="domain" description="C-terminal associated" evidence="9">
    <location>
        <begin position="113"/>
        <end position="205"/>
    </location>
</feature>
<dbReference type="InterPro" id="IPR013759">
    <property type="entry name" value="Topo_IIA_B_C"/>
</dbReference>
<dbReference type="GO" id="GO:0006265">
    <property type="term" value="P:DNA topological change"/>
    <property type="evidence" value="ECO:0007669"/>
    <property type="project" value="InterPro"/>
</dbReference>
<dbReference type="GO" id="GO:0003918">
    <property type="term" value="F:DNA topoisomerase type II (double strand cut, ATP-hydrolyzing) activity"/>
    <property type="evidence" value="ECO:0007669"/>
    <property type="project" value="UniProtKB-EC"/>
</dbReference>
<evidence type="ECO:0000256" key="7">
    <source>
        <dbReference type="ARBA" id="ARBA00023125"/>
    </source>
</evidence>
<dbReference type="Gene3D" id="3.40.50.670">
    <property type="match status" value="2"/>
</dbReference>
<comment type="catalytic activity">
    <reaction evidence="1">
        <text>ATP-dependent breakage, passage and rejoining of double-stranded DNA.</text>
        <dbReference type="EC" id="5.6.2.2"/>
    </reaction>
</comment>
<dbReference type="FunFam" id="3.40.50.670:FF:000001">
    <property type="entry name" value="DNA topoisomerase 2"/>
    <property type="match status" value="1"/>
</dbReference>
<accession>A0A816NV29</accession>
<gene>
    <name evidence="10" type="ORF">MBJ925_LOCUS11287</name>
</gene>
<dbReference type="Proteomes" id="UP000663824">
    <property type="component" value="Unassembled WGS sequence"/>
</dbReference>
<dbReference type="Pfam" id="PF16898">
    <property type="entry name" value="TOPRIM_C"/>
    <property type="match status" value="1"/>
</dbReference>
<name>A0A816NV29_9BILA</name>
<dbReference type="GO" id="GO:0000819">
    <property type="term" value="P:sister chromatid segregation"/>
    <property type="evidence" value="ECO:0007669"/>
    <property type="project" value="TreeGrafter"/>
</dbReference>
<feature type="non-terminal residue" evidence="10">
    <location>
        <position position="1"/>
    </location>
</feature>
<sequence>INLLEYRQDAKLQKQSGSKTSKLKGITKLDDANDAETKNSQCCTLIVTGGNLAKVPDVAGLDVIDRDRYGVYPLQDQDDSHIKGLVVNFIHYKWPNLLKHDYIEVFITSILKGTSTVTKVKEYFSNMNRHHIIFKYDSMKDDLAIQLVFNSALSDDRKDWIKWHTEDVNQRREQNLPDDYLYKKYTKQINFNDFINKELVLFSKSNTEHAIPSIMIN</sequence>
<reference evidence="10" key="1">
    <citation type="submission" date="2021-02" db="EMBL/GenBank/DDBJ databases">
        <authorList>
            <person name="Nowell W R."/>
        </authorList>
    </citation>
    <scope>NUCLEOTIDE SEQUENCE</scope>
</reference>
<keyword evidence="7" id="KW-0238">DNA-binding</keyword>
<dbReference type="GO" id="GO:0000712">
    <property type="term" value="P:resolution of meiotic recombination intermediates"/>
    <property type="evidence" value="ECO:0007669"/>
    <property type="project" value="TreeGrafter"/>
</dbReference>
<evidence type="ECO:0000256" key="4">
    <source>
        <dbReference type="ARBA" id="ARBA00022741"/>
    </source>
</evidence>
<keyword evidence="4" id="KW-0547">Nucleotide-binding</keyword>
<evidence type="ECO:0000313" key="10">
    <source>
        <dbReference type="EMBL" id="CAF2040407.1"/>
    </source>
</evidence>
<dbReference type="InterPro" id="IPR050634">
    <property type="entry name" value="DNA_Topoisomerase_II"/>
</dbReference>
<dbReference type="EMBL" id="CAJNRE010004962">
    <property type="protein sequence ID" value="CAF2040407.1"/>
    <property type="molecule type" value="Genomic_DNA"/>
</dbReference>
<keyword evidence="5" id="KW-0067">ATP-binding</keyword>
<dbReference type="AlphaFoldDB" id="A0A816NV29"/>
<dbReference type="SUPFAM" id="SSF56719">
    <property type="entry name" value="Type II DNA topoisomerase"/>
    <property type="match status" value="1"/>
</dbReference>
<dbReference type="GO" id="GO:0005634">
    <property type="term" value="C:nucleus"/>
    <property type="evidence" value="ECO:0007669"/>
    <property type="project" value="TreeGrafter"/>
</dbReference>
<dbReference type="GO" id="GO:0003677">
    <property type="term" value="F:DNA binding"/>
    <property type="evidence" value="ECO:0007669"/>
    <property type="project" value="UniProtKB-KW"/>
</dbReference>
<dbReference type="PANTHER" id="PTHR10169:SF38">
    <property type="entry name" value="DNA TOPOISOMERASE 2"/>
    <property type="match status" value="1"/>
</dbReference>
<keyword evidence="6" id="KW-0799">Topoisomerase</keyword>
<dbReference type="InterPro" id="IPR013760">
    <property type="entry name" value="Topo_IIA-like_dom_sf"/>
</dbReference>